<sequence>MEQDRVVFQLSNASKVTGETILKALWAIIQYAHEKHEYNKNNQNFIGETNYNQFMATNTNKDMLILENKDIHIGKLKEYLNEKGIGFTTKAGAEKGTTTLLFDVKNKILVEGTVDKVIKELTSNPQKAAEKLGKKFPTRTVAEKIAYFKEHVKYGGIGTPLKGKGKKKGSVK</sequence>
<dbReference type="AlphaFoldDB" id="A0AAU7PWS4"/>
<evidence type="ECO:0000313" key="1">
    <source>
        <dbReference type="EMBL" id="XBS56733.1"/>
    </source>
</evidence>
<name>A0AAU7PWS4_9STRE</name>
<organism evidence="1">
    <name type="scientific">Streptococcus sp. KHUD_010</name>
    <dbReference type="NCBI Taxonomy" id="3157339"/>
    <lineage>
        <taxon>Bacteria</taxon>
        <taxon>Bacillati</taxon>
        <taxon>Bacillota</taxon>
        <taxon>Bacilli</taxon>
        <taxon>Lactobacillales</taxon>
        <taxon>Streptococcaceae</taxon>
        <taxon>Streptococcus</taxon>
    </lineage>
</organism>
<protein>
    <submittedName>
        <fullName evidence="1">Uncharacterized protein</fullName>
    </submittedName>
</protein>
<reference evidence="1" key="1">
    <citation type="submission" date="2024-06" db="EMBL/GenBank/DDBJ databases">
        <title>Complete genome sequence of Streptococcus sp. KHUD_010.</title>
        <authorList>
            <person name="Lee J.-H."/>
            <person name="Moon J.-H."/>
        </authorList>
    </citation>
    <scope>NUCLEOTIDE SEQUENCE</scope>
    <source>
        <strain evidence="1">KHUD_010</strain>
    </source>
</reference>
<gene>
    <name evidence="1" type="ORF">ABKA15_06835</name>
</gene>
<dbReference type="RefSeq" id="WP_049512532.1">
    <property type="nucleotide sequence ID" value="NZ_CP157941.1"/>
</dbReference>
<dbReference type="EMBL" id="CP157941">
    <property type="protein sequence ID" value="XBS56733.1"/>
    <property type="molecule type" value="Genomic_DNA"/>
</dbReference>
<proteinExistence type="predicted"/>
<accession>A0AAU7PWS4</accession>